<gene>
    <name evidence="1" type="ORF">CHRIB12_LOCUS6634</name>
</gene>
<dbReference type="Proteomes" id="UP000684084">
    <property type="component" value="Unassembled WGS sequence"/>
</dbReference>
<accession>A0A915Z1C1</accession>
<comment type="caution">
    <text evidence="1">The sequence shown here is derived from an EMBL/GenBank/DDBJ whole genome shotgun (WGS) entry which is preliminary data.</text>
</comment>
<organism evidence="1 2">
    <name type="scientific">Rhizophagus irregularis</name>
    <dbReference type="NCBI Taxonomy" id="588596"/>
    <lineage>
        <taxon>Eukaryota</taxon>
        <taxon>Fungi</taxon>
        <taxon>Fungi incertae sedis</taxon>
        <taxon>Mucoromycota</taxon>
        <taxon>Glomeromycotina</taxon>
        <taxon>Glomeromycetes</taxon>
        <taxon>Glomerales</taxon>
        <taxon>Glomeraceae</taxon>
        <taxon>Rhizophagus</taxon>
    </lineage>
</organism>
<dbReference type="AlphaFoldDB" id="A0A915Z1C1"/>
<reference evidence="1" key="1">
    <citation type="submission" date="2020-05" db="EMBL/GenBank/DDBJ databases">
        <authorList>
            <person name="Rincon C."/>
            <person name="Sanders R I."/>
            <person name="Robbins C."/>
            <person name="Chaturvedi A."/>
        </authorList>
    </citation>
    <scope>NUCLEOTIDE SEQUENCE</scope>
    <source>
        <strain evidence="1">CHB12</strain>
    </source>
</reference>
<name>A0A915Z1C1_9GLOM</name>
<protein>
    <submittedName>
        <fullName evidence="1">Uncharacterized protein</fullName>
    </submittedName>
</protein>
<proteinExistence type="predicted"/>
<dbReference type="EMBL" id="CAGKOT010000011">
    <property type="protein sequence ID" value="CAB5357153.1"/>
    <property type="molecule type" value="Genomic_DNA"/>
</dbReference>
<sequence length="85" mass="9843">MKSLSINYVNILFIQLFGYEIQRFKNFKRSGTIIMEVTVCHSLIILARSLSEDGLIDGFYNKGELEMISLKFIRVVVITSYVVKF</sequence>
<evidence type="ECO:0000313" key="2">
    <source>
        <dbReference type="Proteomes" id="UP000684084"/>
    </source>
</evidence>
<evidence type="ECO:0000313" key="1">
    <source>
        <dbReference type="EMBL" id="CAB5357153.1"/>
    </source>
</evidence>